<evidence type="ECO:0000313" key="3">
    <source>
        <dbReference type="Proteomes" id="UP000013111"/>
    </source>
</evidence>
<reference evidence="2 3" key="2">
    <citation type="submission" date="2013-04" db="EMBL/GenBank/DDBJ databases">
        <title>Comparative genomics of 12 strains of Erwinia amylovora identifies a pan-genome with a large conserved core and provides insights into host specificity.</title>
        <authorList>
            <person name="Mann R.A."/>
            <person name="Smits T.H.M."/>
            <person name="Buehlmann A."/>
            <person name="Blom J."/>
            <person name="Goesmann A."/>
            <person name="Frey J.E."/>
            <person name="Plummer K.M."/>
            <person name="Beer S.V."/>
            <person name="Luck J."/>
            <person name="Duffy B."/>
            <person name="Rodoni B."/>
        </authorList>
    </citation>
    <scope>NUCLEOTIDE SEQUENCE [LARGE SCALE GENOMIC DNA]</scope>
    <source>
        <strain evidence="3">CFBP 1232</strain>
    </source>
</reference>
<dbReference type="RefSeq" id="WP_004160153.1">
    <property type="nucleotide sequence ID" value="NZ_BAYW01000020.1"/>
</dbReference>
<dbReference type="AlphaFoldDB" id="A0A831ESE2"/>
<gene>
    <name evidence="2" type="ORF">BN437_3282</name>
</gene>
<accession>A0A831ESE2</accession>
<evidence type="ECO:0000313" key="2">
    <source>
        <dbReference type="EMBL" id="CCO95187.1"/>
    </source>
</evidence>
<name>A0A831ESE2_ERWAM</name>
<dbReference type="EMBL" id="CAPB01000039">
    <property type="protein sequence ID" value="CCO95187.1"/>
    <property type="molecule type" value="Genomic_DNA"/>
</dbReference>
<dbReference type="Proteomes" id="UP000013111">
    <property type="component" value="Unassembled WGS sequence"/>
</dbReference>
<feature type="region of interest" description="Disordered" evidence="1">
    <location>
        <begin position="25"/>
        <end position="49"/>
    </location>
</feature>
<protein>
    <submittedName>
        <fullName evidence="2">Uncharacterized protein</fullName>
    </submittedName>
</protein>
<reference evidence="2 3" key="1">
    <citation type="submission" date="2012-11" db="EMBL/GenBank/DDBJ databases">
        <authorList>
            <person name="Linke B."/>
        </authorList>
    </citation>
    <scope>NUCLEOTIDE SEQUENCE [LARGE SCALE GENOMIC DNA]</scope>
    <source>
        <strain evidence="3">CFBP 1232</strain>
    </source>
</reference>
<sequence>MLKKLHQGNNLRFCAGQYRPKISRNGFEQRVRPQPFRDAGGETGWITHH</sequence>
<dbReference type="GeneID" id="97607305"/>
<evidence type="ECO:0000256" key="1">
    <source>
        <dbReference type="SAM" id="MobiDB-lite"/>
    </source>
</evidence>
<comment type="caution">
    <text evidence="2">The sequence shown here is derived from an EMBL/GenBank/DDBJ whole genome shotgun (WGS) entry which is preliminary data.</text>
</comment>
<proteinExistence type="predicted"/>
<organism evidence="2 3">
    <name type="scientific">Erwinia amylovora NBRC 12687 = CFBP 1232</name>
    <dbReference type="NCBI Taxonomy" id="1219359"/>
    <lineage>
        <taxon>Bacteria</taxon>
        <taxon>Pseudomonadati</taxon>
        <taxon>Pseudomonadota</taxon>
        <taxon>Gammaproteobacteria</taxon>
        <taxon>Enterobacterales</taxon>
        <taxon>Erwiniaceae</taxon>
        <taxon>Erwinia</taxon>
    </lineage>
</organism>